<dbReference type="InterPro" id="IPR011006">
    <property type="entry name" value="CheY-like_superfamily"/>
</dbReference>
<evidence type="ECO:0000313" key="5">
    <source>
        <dbReference type="Proteomes" id="UP001243717"/>
    </source>
</evidence>
<gene>
    <name evidence="4" type="ORF">QEH59_01495</name>
</gene>
<evidence type="ECO:0000256" key="1">
    <source>
        <dbReference type="PROSITE-ProRule" id="PRU00169"/>
    </source>
</evidence>
<feature type="compositionally biased region" description="Basic residues" evidence="2">
    <location>
        <begin position="165"/>
        <end position="175"/>
    </location>
</feature>
<organism evidence="4 5">
    <name type="scientific">Thalassobacterium sedimentorum</name>
    <dbReference type="NCBI Taxonomy" id="3041258"/>
    <lineage>
        <taxon>Bacteria</taxon>
        <taxon>Pseudomonadati</taxon>
        <taxon>Verrucomicrobiota</taxon>
        <taxon>Opitutia</taxon>
        <taxon>Puniceicoccales</taxon>
        <taxon>Coraliomargaritaceae</taxon>
        <taxon>Thalassobacterium</taxon>
    </lineage>
</organism>
<evidence type="ECO:0000256" key="2">
    <source>
        <dbReference type="SAM" id="MobiDB-lite"/>
    </source>
</evidence>
<protein>
    <recommendedName>
        <fullName evidence="3">Response regulatory domain-containing protein</fullName>
    </recommendedName>
</protein>
<dbReference type="EMBL" id="JARXIC010000002">
    <property type="protein sequence ID" value="MDQ8193081.1"/>
    <property type="molecule type" value="Genomic_DNA"/>
</dbReference>
<keyword evidence="1" id="KW-0597">Phosphoprotein</keyword>
<feature type="domain" description="Response regulatory" evidence="3">
    <location>
        <begin position="2"/>
        <end position="117"/>
    </location>
</feature>
<dbReference type="PROSITE" id="PS50110">
    <property type="entry name" value="RESPONSE_REGULATORY"/>
    <property type="match status" value="1"/>
</dbReference>
<accession>A0ABU1AEB1</accession>
<keyword evidence="5" id="KW-1185">Reference proteome</keyword>
<dbReference type="SUPFAM" id="SSF52172">
    <property type="entry name" value="CheY-like"/>
    <property type="match status" value="1"/>
</dbReference>
<dbReference type="InterPro" id="IPR001789">
    <property type="entry name" value="Sig_transdc_resp-reg_receiver"/>
</dbReference>
<feature type="region of interest" description="Disordered" evidence="2">
    <location>
        <begin position="126"/>
        <end position="175"/>
    </location>
</feature>
<feature type="compositionally biased region" description="Low complexity" evidence="2">
    <location>
        <begin position="135"/>
        <end position="153"/>
    </location>
</feature>
<proteinExistence type="predicted"/>
<feature type="modified residue" description="4-aspartylphosphate" evidence="1">
    <location>
        <position position="53"/>
    </location>
</feature>
<name>A0ABU1AEB1_9BACT</name>
<dbReference type="Gene3D" id="3.40.50.2300">
    <property type="match status" value="1"/>
</dbReference>
<dbReference type="Proteomes" id="UP001243717">
    <property type="component" value="Unassembled WGS sequence"/>
</dbReference>
<dbReference type="RefSeq" id="WP_308983590.1">
    <property type="nucleotide sequence ID" value="NZ_JARXIC010000002.1"/>
</dbReference>
<evidence type="ECO:0000313" key="4">
    <source>
        <dbReference type="EMBL" id="MDQ8193081.1"/>
    </source>
</evidence>
<reference evidence="4 5" key="1">
    <citation type="submission" date="2023-04" db="EMBL/GenBank/DDBJ databases">
        <title>A novel bacteria isolated from coastal sediment.</title>
        <authorList>
            <person name="Liu X.-J."/>
            <person name="Du Z.-J."/>
        </authorList>
    </citation>
    <scope>NUCLEOTIDE SEQUENCE [LARGE SCALE GENOMIC DNA]</scope>
    <source>
        <strain evidence="4 5">SDUM461004</strain>
    </source>
</reference>
<comment type="caution">
    <text evidence="4">The sequence shown here is derived from an EMBL/GenBank/DDBJ whole genome shotgun (WGS) entry which is preliminary data.</text>
</comment>
<sequence>MNILFIEDEKELAVTGVAQLERKGYTVFAACGIAEATAILDDPERPVHFVITDHRLADGFGIQFVIDISTSFPRSKCAVVSGCLTEQDVQKLKKHKIPYYHKPLLYVKVIEDLRRLNASNAAEYVAPQDTAERGTQAVAEASTSSAAESQGAQNESAGGESVAPAKRKGFKIWPF</sequence>
<evidence type="ECO:0000259" key="3">
    <source>
        <dbReference type="PROSITE" id="PS50110"/>
    </source>
</evidence>